<dbReference type="Pfam" id="PF04082">
    <property type="entry name" value="Fungal_trans"/>
    <property type="match status" value="1"/>
</dbReference>
<name>A0A8H6ZE11_9AGAR</name>
<dbReference type="PANTHER" id="PTHR46910:SF38">
    <property type="entry name" value="ZN(2)-C6 FUNGAL-TYPE DOMAIN-CONTAINING PROTEIN"/>
    <property type="match status" value="1"/>
</dbReference>
<dbReference type="CDD" id="cd12148">
    <property type="entry name" value="fungal_TF_MHR"/>
    <property type="match status" value="1"/>
</dbReference>
<proteinExistence type="predicted"/>
<dbReference type="InterPro" id="IPR007219">
    <property type="entry name" value="XnlR_reg_dom"/>
</dbReference>
<reference evidence="3" key="1">
    <citation type="submission" date="2020-05" db="EMBL/GenBank/DDBJ databases">
        <title>Mycena genomes resolve the evolution of fungal bioluminescence.</title>
        <authorList>
            <person name="Tsai I.J."/>
        </authorList>
    </citation>
    <scope>NUCLEOTIDE SEQUENCE</scope>
    <source>
        <strain evidence="3">160909Yilan</strain>
    </source>
</reference>
<organism evidence="3 4">
    <name type="scientific">Mycena sanguinolenta</name>
    <dbReference type="NCBI Taxonomy" id="230812"/>
    <lineage>
        <taxon>Eukaryota</taxon>
        <taxon>Fungi</taxon>
        <taxon>Dikarya</taxon>
        <taxon>Basidiomycota</taxon>
        <taxon>Agaricomycotina</taxon>
        <taxon>Agaricomycetes</taxon>
        <taxon>Agaricomycetidae</taxon>
        <taxon>Agaricales</taxon>
        <taxon>Marasmiineae</taxon>
        <taxon>Mycenaceae</taxon>
        <taxon>Mycena</taxon>
    </lineage>
</organism>
<dbReference type="PANTHER" id="PTHR46910">
    <property type="entry name" value="TRANSCRIPTION FACTOR PDR1"/>
    <property type="match status" value="1"/>
</dbReference>
<protein>
    <submittedName>
        <fullName evidence="3">Zn(2)-C6 fungal-type domain-containing protein</fullName>
    </submittedName>
</protein>
<dbReference type="GO" id="GO:0003700">
    <property type="term" value="F:DNA-binding transcription factor activity"/>
    <property type="evidence" value="ECO:0007669"/>
    <property type="project" value="InterPro"/>
</dbReference>
<dbReference type="SMART" id="SM00906">
    <property type="entry name" value="Fungal_trans"/>
    <property type="match status" value="1"/>
</dbReference>
<accession>A0A8H6ZE11</accession>
<dbReference type="EMBL" id="JACAZH010000001">
    <property type="protein sequence ID" value="KAF7377243.1"/>
    <property type="molecule type" value="Genomic_DNA"/>
</dbReference>
<keyword evidence="1" id="KW-0539">Nucleus</keyword>
<evidence type="ECO:0000313" key="4">
    <source>
        <dbReference type="Proteomes" id="UP000623467"/>
    </source>
</evidence>
<evidence type="ECO:0000256" key="1">
    <source>
        <dbReference type="ARBA" id="ARBA00023242"/>
    </source>
</evidence>
<evidence type="ECO:0000259" key="2">
    <source>
        <dbReference type="SMART" id="SM00906"/>
    </source>
</evidence>
<evidence type="ECO:0000313" key="3">
    <source>
        <dbReference type="EMBL" id="KAF7377243.1"/>
    </source>
</evidence>
<dbReference type="GO" id="GO:0006351">
    <property type="term" value="P:DNA-templated transcription"/>
    <property type="evidence" value="ECO:0007669"/>
    <property type="project" value="InterPro"/>
</dbReference>
<dbReference type="GO" id="GO:0008270">
    <property type="term" value="F:zinc ion binding"/>
    <property type="evidence" value="ECO:0007669"/>
    <property type="project" value="InterPro"/>
</dbReference>
<sequence>MSPHSVDADLNFDGLIASLHIMRATMSSLYTDLGIATEKDVSLGNSSEAALAKAAIVHLSETHATDKEAGIHNSAKSPMVFPCKPLMNQLLELDDSIAATGLLVCAIASPWMTDSSVVKPDLECGREWFDQVPPLGSHLIREATLYDLQYYCLSVFFIEGFSALQACWTLIGIGLRLAQDLGVHLRKVDIQVPSVEKELYKRAFWVLVYLDRVTSAEMGRTCALQYDDFDVDLPLEVDDEYWEHPTHPFQQPSGAPSRVTFFNTLMRLNHILGFCLKGLYSSSKLLALFSINGRWTEYAVHELDAILSTWHAQIPDHLRWDPLRTDQVFFDQSVALHCAWYHVQIVIHRPSISILPKSQPMSPSLTTCATATRACANIATLQRKRNANAPVVMNLRAVFSSGLILLLHLWSARRIGLGLDHEREMADVHKYLSAYMRMYTALEQESVEPELQADPIAMWMTAPIWPDADVSVFSWSV</sequence>
<gene>
    <name evidence="3" type="ORF">MSAN_00144600</name>
</gene>
<comment type="caution">
    <text evidence="3">The sequence shown here is derived from an EMBL/GenBank/DDBJ whole genome shotgun (WGS) entry which is preliminary data.</text>
</comment>
<feature type="domain" description="Xylanolytic transcriptional activator regulatory" evidence="2">
    <location>
        <begin position="167"/>
        <end position="240"/>
    </location>
</feature>
<dbReference type="AlphaFoldDB" id="A0A8H6ZE11"/>
<dbReference type="OrthoDB" id="4456959at2759"/>
<dbReference type="Proteomes" id="UP000623467">
    <property type="component" value="Unassembled WGS sequence"/>
</dbReference>
<keyword evidence="4" id="KW-1185">Reference proteome</keyword>
<dbReference type="InterPro" id="IPR050987">
    <property type="entry name" value="AtrR-like"/>
</dbReference>
<dbReference type="GO" id="GO:0003677">
    <property type="term" value="F:DNA binding"/>
    <property type="evidence" value="ECO:0007669"/>
    <property type="project" value="InterPro"/>
</dbReference>